<name>A0A191ZHA1_9GAMM</name>
<dbReference type="Pfam" id="PF00561">
    <property type="entry name" value="Abhydrolase_1"/>
    <property type="match status" value="1"/>
</dbReference>
<dbReference type="Gene3D" id="3.40.50.1820">
    <property type="entry name" value="alpha/beta hydrolase"/>
    <property type="match status" value="1"/>
</dbReference>
<organism evidence="2 3">
    <name type="scientific">Halothiobacillus diazotrophicus</name>
    <dbReference type="NCBI Taxonomy" id="1860122"/>
    <lineage>
        <taxon>Bacteria</taxon>
        <taxon>Pseudomonadati</taxon>
        <taxon>Pseudomonadota</taxon>
        <taxon>Gammaproteobacteria</taxon>
        <taxon>Chromatiales</taxon>
        <taxon>Halothiobacillaceae</taxon>
        <taxon>Halothiobacillus</taxon>
    </lineage>
</organism>
<evidence type="ECO:0000313" key="2">
    <source>
        <dbReference type="EMBL" id="ANJ67266.1"/>
    </source>
</evidence>
<dbReference type="PRINTS" id="PR00111">
    <property type="entry name" value="ABHYDROLASE"/>
</dbReference>
<dbReference type="PANTHER" id="PTHR43433:SF10">
    <property type="entry name" value="AB HYDROLASE-1 DOMAIN-CONTAINING PROTEIN"/>
    <property type="match status" value="1"/>
</dbReference>
<proteinExistence type="predicted"/>
<dbReference type="Proteomes" id="UP000078596">
    <property type="component" value="Chromosome"/>
</dbReference>
<dbReference type="InterPro" id="IPR050471">
    <property type="entry name" value="AB_hydrolase"/>
</dbReference>
<evidence type="ECO:0000259" key="1">
    <source>
        <dbReference type="Pfam" id="PF00561"/>
    </source>
</evidence>
<dbReference type="STRING" id="1860122.A9404_07605"/>
<dbReference type="KEGG" id="haz:A9404_07605"/>
<evidence type="ECO:0000313" key="3">
    <source>
        <dbReference type="Proteomes" id="UP000078596"/>
    </source>
</evidence>
<gene>
    <name evidence="2" type="ORF">A9404_07605</name>
</gene>
<dbReference type="AlphaFoldDB" id="A0A191ZHA1"/>
<reference evidence="2 3" key="1">
    <citation type="submission" date="2016-06" db="EMBL/GenBank/DDBJ databases">
        <title>Insight into the functional genes involving in sulfur oxidation in Pearl River water.</title>
        <authorList>
            <person name="Luo J."/>
            <person name="Tan X."/>
            <person name="Lin W."/>
        </authorList>
    </citation>
    <scope>NUCLEOTIDE SEQUENCE [LARGE SCALE GENOMIC DNA]</scope>
    <source>
        <strain evidence="2 3">LS2</strain>
    </source>
</reference>
<dbReference type="InterPro" id="IPR029058">
    <property type="entry name" value="AB_hydrolase_fold"/>
</dbReference>
<sequence length="290" mass="31642">MKDRANQLFPLRDGRRLGYAEYGDTTGRPLFYFHGIPGSRKELLFDEASLTAQGVRLIVPDRPGYGLSDPLAHRRILDWPDDVAQLADSLNLAQFHVFGFSGGGSFALACAHQLPERVTAVGLLGCVAPLDTPGMHDAVPPALRDMYALAAKAPDALAQHFAPLAAAPEGVLQVLASGAPEPDRAAFADPVLRDRLLTDFTEALCQDAQATAWDLHLIASPWGFDLRRVQQPVHLWHGTLDQNAGPAMGHYLAEILPCCHARFLESEGHYSPFKHMGTILEPLMDQRKGD</sequence>
<accession>A0A191ZHA1</accession>
<dbReference type="SUPFAM" id="SSF53474">
    <property type="entry name" value="alpha/beta-Hydrolases"/>
    <property type="match status" value="1"/>
</dbReference>
<dbReference type="EMBL" id="CP016027">
    <property type="protein sequence ID" value="ANJ67266.1"/>
    <property type="molecule type" value="Genomic_DNA"/>
</dbReference>
<feature type="domain" description="AB hydrolase-1" evidence="1">
    <location>
        <begin position="29"/>
        <end position="265"/>
    </location>
</feature>
<dbReference type="OrthoDB" id="9779853at2"/>
<dbReference type="RefSeq" id="WP_066099783.1">
    <property type="nucleotide sequence ID" value="NZ_CP016027.1"/>
</dbReference>
<keyword evidence="3" id="KW-1185">Reference proteome</keyword>
<protein>
    <recommendedName>
        <fullName evidence="1">AB hydrolase-1 domain-containing protein</fullName>
    </recommendedName>
</protein>
<dbReference type="InterPro" id="IPR000073">
    <property type="entry name" value="AB_hydrolase_1"/>
</dbReference>
<dbReference type="PANTHER" id="PTHR43433">
    <property type="entry name" value="HYDROLASE, ALPHA/BETA FOLD FAMILY PROTEIN"/>
    <property type="match status" value="1"/>
</dbReference>